<evidence type="ECO:0000313" key="1">
    <source>
        <dbReference type="EMBL" id="KZP14132.1"/>
    </source>
</evidence>
<dbReference type="AlphaFoldDB" id="A0A166CYG4"/>
<proteinExistence type="predicted"/>
<name>A0A166CYG4_9AGAM</name>
<sequence length="256" mass="28009">MILKPLNYSRYSLPIKMTGGQYCLEPAVVASWNELEINQGMLVAKLLAQYTPHLMLDFESFLPPHKYSYHKPRHTEGASSGMGGSCGPPWHTSPEASGVMLHSHHQFLKAKPPHGLCDQNGPAVQFPQTHPEICASQCPCVAALETRSITRAHPAAFTNHQNKQWPMPSIVQTGSAASIRGNLVHWTSTPWLLSMILLSLSRIPASKKVSMLGAPWEHGFLILTKGHCEVVDKDGAGLKFKVLHGRIGIKNASTAT</sequence>
<reference evidence="1 2" key="1">
    <citation type="journal article" date="2016" name="Mol. Biol. Evol.">
        <title>Comparative Genomics of Early-Diverging Mushroom-Forming Fungi Provides Insights into the Origins of Lignocellulose Decay Capabilities.</title>
        <authorList>
            <person name="Nagy L.G."/>
            <person name="Riley R."/>
            <person name="Tritt A."/>
            <person name="Adam C."/>
            <person name="Daum C."/>
            <person name="Floudas D."/>
            <person name="Sun H."/>
            <person name="Yadav J.S."/>
            <person name="Pangilinan J."/>
            <person name="Larsson K.H."/>
            <person name="Matsuura K."/>
            <person name="Barry K."/>
            <person name="Labutti K."/>
            <person name="Kuo R."/>
            <person name="Ohm R.A."/>
            <person name="Bhattacharya S.S."/>
            <person name="Shirouzu T."/>
            <person name="Yoshinaga Y."/>
            <person name="Martin F.M."/>
            <person name="Grigoriev I.V."/>
            <person name="Hibbett D.S."/>
        </authorList>
    </citation>
    <scope>NUCLEOTIDE SEQUENCE [LARGE SCALE GENOMIC DNA]</scope>
    <source>
        <strain evidence="1 2">CBS 109695</strain>
    </source>
</reference>
<keyword evidence="2" id="KW-1185">Reference proteome</keyword>
<dbReference type="OrthoDB" id="3237250at2759"/>
<dbReference type="EMBL" id="KV417622">
    <property type="protein sequence ID" value="KZP14132.1"/>
    <property type="molecule type" value="Genomic_DNA"/>
</dbReference>
<dbReference type="Proteomes" id="UP000076532">
    <property type="component" value="Unassembled WGS sequence"/>
</dbReference>
<gene>
    <name evidence="1" type="ORF">FIBSPDRAFT_896863</name>
</gene>
<protein>
    <submittedName>
        <fullName evidence="1">Uncharacterized protein</fullName>
    </submittedName>
</protein>
<accession>A0A166CYG4</accession>
<evidence type="ECO:0000313" key="2">
    <source>
        <dbReference type="Proteomes" id="UP000076532"/>
    </source>
</evidence>
<organism evidence="1 2">
    <name type="scientific">Athelia psychrophila</name>
    <dbReference type="NCBI Taxonomy" id="1759441"/>
    <lineage>
        <taxon>Eukaryota</taxon>
        <taxon>Fungi</taxon>
        <taxon>Dikarya</taxon>
        <taxon>Basidiomycota</taxon>
        <taxon>Agaricomycotina</taxon>
        <taxon>Agaricomycetes</taxon>
        <taxon>Agaricomycetidae</taxon>
        <taxon>Atheliales</taxon>
        <taxon>Atheliaceae</taxon>
        <taxon>Athelia</taxon>
    </lineage>
</organism>